<dbReference type="EMBL" id="LBOZ01000010">
    <property type="protein sequence ID" value="KKP46510.1"/>
    <property type="molecule type" value="Genomic_DNA"/>
</dbReference>
<gene>
    <name evidence="1" type="ORF">UR38_C0010G0021</name>
</gene>
<evidence type="ECO:0000313" key="2">
    <source>
        <dbReference type="Proteomes" id="UP000033995"/>
    </source>
</evidence>
<dbReference type="AlphaFoldDB" id="A0A0G0C5J7"/>
<accession>A0A0G0C5J7</accession>
<proteinExistence type="predicted"/>
<name>A0A0G0C5J7_9BACT</name>
<reference evidence="1 2" key="1">
    <citation type="journal article" date="2015" name="Nature">
        <title>rRNA introns, odd ribosomes, and small enigmatic genomes across a large radiation of phyla.</title>
        <authorList>
            <person name="Brown C.T."/>
            <person name="Hug L.A."/>
            <person name="Thomas B.C."/>
            <person name="Sharon I."/>
            <person name="Castelle C.J."/>
            <person name="Singh A."/>
            <person name="Wilkins M.J."/>
            <person name="Williams K.H."/>
            <person name="Banfield J.F."/>
        </authorList>
    </citation>
    <scope>NUCLEOTIDE SEQUENCE [LARGE SCALE GENOMIC DNA]</scope>
</reference>
<dbReference type="Proteomes" id="UP000033995">
    <property type="component" value="Unassembled WGS sequence"/>
</dbReference>
<comment type="caution">
    <text evidence="1">The sequence shown here is derived from an EMBL/GenBank/DDBJ whole genome shotgun (WGS) entry which is preliminary data.</text>
</comment>
<protein>
    <submittedName>
        <fullName evidence="1">Uncharacterized protein</fullName>
    </submittedName>
</protein>
<evidence type="ECO:0000313" key="1">
    <source>
        <dbReference type="EMBL" id="KKP46510.1"/>
    </source>
</evidence>
<sequence>MYKFVVNLLQKCKTNEAKLTGTFEDVNSLIKLSTKFGIGHSCVISKNYKEQLNITTPVIL</sequence>
<organism evidence="1 2">
    <name type="scientific">Candidatus Woesebacteria bacterium GW2011_GWA2_33_28</name>
    <dbReference type="NCBI Taxonomy" id="1618561"/>
    <lineage>
        <taxon>Bacteria</taxon>
        <taxon>Candidatus Woeseibacteriota</taxon>
    </lineage>
</organism>